<dbReference type="EMBL" id="MFIF01000009">
    <property type="protein sequence ID" value="OGF87004.1"/>
    <property type="molecule type" value="Genomic_DNA"/>
</dbReference>
<evidence type="ECO:0000313" key="3">
    <source>
        <dbReference type="Proteomes" id="UP000177346"/>
    </source>
</evidence>
<proteinExistence type="predicted"/>
<feature type="chain" id="PRO_5009522316" description="Outer membrane protein beta-barrel domain-containing protein" evidence="1">
    <location>
        <begin position="22"/>
        <end position="247"/>
    </location>
</feature>
<gene>
    <name evidence="2" type="ORF">A3B19_01060</name>
</gene>
<accession>A0A1F5XGD9</accession>
<comment type="caution">
    <text evidence="2">The sequence shown here is derived from an EMBL/GenBank/DDBJ whole genome shotgun (WGS) entry which is preliminary data.</text>
</comment>
<evidence type="ECO:0000256" key="1">
    <source>
        <dbReference type="SAM" id="SignalP"/>
    </source>
</evidence>
<organism evidence="2 3">
    <name type="scientific">Candidatus Giovannonibacteria bacterium RIFCSPLOWO2_01_FULL_46_32</name>
    <dbReference type="NCBI Taxonomy" id="1798353"/>
    <lineage>
        <taxon>Bacteria</taxon>
        <taxon>Candidatus Giovannoniibacteriota</taxon>
    </lineage>
</organism>
<dbReference type="AlphaFoldDB" id="A0A1F5XGD9"/>
<dbReference type="Proteomes" id="UP000177346">
    <property type="component" value="Unassembled WGS sequence"/>
</dbReference>
<protein>
    <recommendedName>
        <fullName evidence="4">Outer membrane protein beta-barrel domain-containing protein</fullName>
    </recommendedName>
</protein>
<evidence type="ECO:0008006" key="4">
    <source>
        <dbReference type="Google" id="ProtNLM"/>
    </source>
</evidence>
<evidence type="ECO:0000313" key="2">
    <source>
        <dbReference type="EMBL" id="OGF87004.1"/>
    </source>
</evidence>
<keyword evidence="1" id="KW-0732">Signal</keyword>
<sequence>MKKTASVLIALLLLIGSVASAAEAGDFETSINFTWYSQYVGGGGFRPHKHPVLQEEALVRHLPTGYYAGIWLSQSPNGRIDFGEEENYYFGKVFRIHKVEFDLQANFIEVSKLGDLIDFTVRISAPEVTPLYWKTEYLVGTSKRSPEGGFFHKLGAAKTYSLPFGFHEQPVVLDAFIGATNGAVGINHGITHTAVSAAFPIELGKGISLTPKFTYQYTFGGFNDGKAGHLNNQPHMKWGGVTLTYRF</sequence>
<feature type="signal peptide" evidence="1">
    <location>
        <begin position="1"/>
        <end position="21"/>
    </location>
</feature>
<reference evidence="2 3" key="1">
    <citation type="journal article" date="2016" name="Nat. Commun.">
        <title>Thousands of microbial genomes shed light on interconnected biogeochemical processes in an aquifer system.</title>
        <authorList>
            <person name="Anantharaman K."/>
            <person name="Brown C.T."/>
            <person name="Hug L.A."/>
            <person name="Sharon I."/>
            <person name="Castelle C.J."/>
            <person name="Probst A.J."/>
            <person name="Thomas B.C."/>
            <person name="Singh A."/>
            <person name="Wilkins M.J."/>
            <person name="Karaoz U."/>
            <person name="Brodie E.L."/>
            <person name="Williams K.H."/>
            <person name="Hubbard S.S."/>
            <person name="Banfield J.F."/>
        </authorList>
    </citation>
    <scope>NUCLEOTIDE SEQUENCE [LARGE SCALE GENOMIC DNA]</scope>
</reference>
<name>A0A1F5XGD9_9BACT</name>